<dbReference type="Proteomes" id="UP001632037">
    <property type="component" value="Unassembled WGS sequence"/>
</dbReference>
<dbReference type="PANTHER" id="PTHR13510">
    <property type="entry name" value="FYVE-FINGER-CONTAINING RAB5 EFFECTOR PROTEIN RABENOSYN-5-RELATED"/>
    <property type="match status" value="1"/>
</dbReference>
<dbReference type="Gene3D" id="3.30.530.20">
    <property type="match status" value="1"/>
</dbReference>
<name>A0ABD3EZ39_9STRA</name>
<sequence>MPKDHFISSPFPEVKVNELEQQELLRIVDLHVEAYINKYVDHVRIDKRKVDNCRWEHVKSRDKLHVYAERTQKELNRRGIEPETSLDEAQEQMPVVLGIGTLVGELDDLMFGVVNPTLDDMRIKASYVHDVDSAAVLCPVVGPSKEDPFRSIVIKWMAIDVPLQSTNLVKSRDFVYIEATGTTFLPNGDRVGYHLMHSIDFPQTKPLPKRIRGNLSVFSCFRKKRGYLIENFAWGIVDPGGEIIRSLAVSVAASTLLSATNYVHCGQMKKLSWMLQNHDAFERQRTDKKKECVVCDKRTSSAIGSIGKSTCRVCRGCVCHSCKIRHRITLIAPRGQLMQHKIVVCARCMKDATHWNAQEAARDEAIRCEATSPSYSFMDTSESSYGDLHQENCCETLSRLHV</sequence>
<evidence type="ECO:0000313" key="1">
    <source>
        <dbReference type="EMBL" id="KAL3659822.1"/>
    </source>
</evidence>
<gene>
    <name evidence="1" type="ORF">V7S43_015124</name>
</gene>
<comment type="caution">
    <text evidence="1">The sequence shown here is derived from an EMBL/GenBank/DDBJ whole genome shotgun (WGS) entry which is preliminary data.</text>
</comment>
<evidence type="ECO:0008006" key="3">
    <source>
        <dbReference type="Google" id="ProtNLM"/>
    </source>
</evidence>
<dbReference type="AlphaFoldDB" id="A0ABD3EZ39"/>
<dbReference type="EMBL" id="JBIMZQ010000044">
    <property type="protein sequence ID" value="KAL3659822.1"/>
    <property type="molecule type" value="Genomic_DNA"/>
</dbReference>
<protein>
    <recommendedName>
        <fullName evidence="3">FYVE-type domain-containing protein</fullName>
    </recommendedName>
</protein>
<keyword evidence="2" id="KW-1185">Reference proteome</keyword>
<proteinExistence type="predicted"/>
<dbReference type="PANTHER" id="PTHR13510:SF44">
    <property type="entry name" value="RABENOSYN-5"/>
    <property type="match status" value="1"/>
</dbReference>
<evidence type="ECO:0000313" key="2">
    <source>
        <dbReference type="Proteomes" id="UP001632037"/>
    </source>
</evidence>
<organism evidence="1 2">
    <name type="scientific">Phytophthora oleae</name>
    <dbReference type="NCBI Taxonomy" id="2107226"/>
    <lineage>
        <taxon>Eukaryota</taxon>
        <taxon>Sar</taxon>
        <taxon>Stramenopiles</taxon>
        <taxon>Oomycota</taxon>
        <taxon>Peronosporomycetes</taxon>
        <taxon>Peronosporales</taxon>
        <taxon>Peronosporaceae</taxon>
        <taxon>Phytophthora</taxon>
    </lineage>
</organism>
<dbReference type="InterPro" id="IPR052727">
    <property type="entry name" value="Rab4/Rab5_effector"/>
</dbReference>
<dbReference type="InterPro" id="IPR023393">
    <property type="entry name" value="START-like_dom_sf"/>
</dbReference>
<accession>A0ABD3EZ39</accession>
<reference evidence="1 2" key="1">
    <citation type="submission" date="2024-09" db="EMBL/GenBank/DDBJ databases">
        <title>Genome sequencing and assembly of Phytophthora oleae, isolate VK10A, causative agent of rot of olive drupes.</title>
        <authorList>
            <person name="Conti Taguali S."/>
            <person name="Riolo M."/>
            <person name="La Spada F."/>
            <person name="Cacciola S.O."/>
            <person name="Dionisio G."/>
        </authorList>
    </citation>
    <scope>NUCLEOTIDE SEQUENCE [LARGE SCALE GENOMIC DNA]</scope>
    <source>
        <strain evidence="1 2">VK10A</strain>
    </source>
</reference>